<name>A0AAD9KI55_RIDPI</name>
<feature type="transmembrane region" description="Helical" evidence="1">
    <location>
        <begin position="218"/>
        <end position="242"/>
    </location>
</feature>
<dbReference type="InterPro" id="IPR003137">
    <property type="entry name" value="PA_domain"/>
</dbReference>
<accession>A0AAD9KI55</accession>
<organism evidence="4 5">
    <name type="scientific">Ridgeia piscesae</name>
    <name type="common">Tubeworm</name>
    <dbReference type="NCBI Taxonomy" id="27915"/>
    <lineage>
        <taxon>Eukaryota</taxon>
        <taxon>Metazoa</taxon>
        <taxon>Spiralia</taxon>
        <taxon>Lophotrochozoa</taxon>
        <taxon>Annelida</taxon>
        <taxon>Polychaeta</taxon>
        <taxon>Sedentaria</taxon>
        <taxon>Canalipalpata</taxon>
        <taxon>Sabellida</taxon>
        <taxon>Siboglinidae</taxon>
        <taxon>Ridgeia</taxon>
    </lineage>
</organism>
<keyword evidence="5" id="KW-1185">Reference proteome</keyword>
<comment type="caution">
    <text evidence="4">The sequence shown here is derived from an EMBL/GenBank/DDBJ whole genome shotgun (WGS) entry which is preliminary data.</text>
</comment>
<dbReference type="EMBL" id="JAODUO010001091">
    <property type="protein sequence ID" value="KAK2171210.1"/>
    <property type="molecule type" value="Genomic_DNA"/>
</dbReference>
<dbReference type="InterPro" id="IPR046450">
    <property type="entry name" value="PA_dom_sf"/>
</dbReference>
<evidence type="ECO:0000313" key="5">
    <source>
        <dbReference type="Proteomes" id="UP001209878"/>
    </source>
</evidence>
<evidence type="ECO:0000313" key="4">
    <source>
        <dbReference type="EMBL" id="KAK2171210.1"/>
    </source>
</evidence>
<evidence type="ECO:0000259" key="3">
    <source>
        <dbReference type="Pfam" id="PF02225"/>
    </source>
</evidence>
<keyword evidence="1" id="KW-1133">Transmembrane helix</keyword>
<dbReference type="Proteomes" id="UP001209878">
    <property type="component" value="Unassembled WGS sequence"/>
</dbReference>
<keyword evidence="1" id="KW-0812">Transmembrane</keyword>
<keyword evidence="2" id="KW-0732">Signal</keyword>
<feature type="chain" id="PRO_5042206239" description="PA domain-containing protein" evidence="2">
    <location>
        <begin position="39"/>
        <end position="283"/>
    </location>
</feature>
<sequence length="283" mass="30701">MCALMKFSLNSAVAKLSNMSQLLLVLTHGLLMCTMSDAAPGSVKPVDLRLYSAVVNFSYVDPVTRTLHQAGGNIGRYGFSSRLEPEHGVVVHVRSGDGLHHGCLPPVNVPQGGRQWIALVRRGDCKFNEKIYNTAVLANASAVVVYNQKDEETLITMQHFVDGVVSVFIHKAQGEEIAGLVDSGVTVTMDISVGRQLSVYNAALNETSDAGRRVRLSALGFASLSIVMVLVCVLGVLLVYAIRRARYVRTKPSMNVVFTLPDRGQQQQQGLLSSDCHDSGYCH</sequence>
<keyword evidence="1" id="KW-0472">Membrane</keyword>
<feature type="domain" description="PA" evidence="3">
    <location>
        <begin position="102"/>
        <end position="177"/>
    </location>
</feature>
<dbReference type="Pfam" id="PF02225">
    <property type="entry name" value="PA"/>
    <property type="match status" value="1"/>
</dbReference>
<dbReference type="AlphaFoldDB" id="A0AAD9KI55"/>
<dbReference type="SUPFAM" id="SSF52025">
    <property type="entry name" value="PA domain"/>
    <property type="match status" value="1"/>
</dbReference>
<evidence type="ECO:0000256" key="1">
    <source>
        <dbReference type="SAM" id="Phobius"/>
    </source>
</evidence>
<evidence type="ECO:0000256" key="2">
    <source>
        <dbReference type="SAM" id="SignalP"/>
    </source>
</evidence>
<feature type="signal peptide" evidence="2">
    <location>
        <begin position="1"/>
        <end position="38"/>
    </location>
</feature>
<protein>
    <recommendedName>
        <fullName evidence="3">PA domain-containing protein</fullName>
    </recommendedName>
</protein>
<reference evidence="4" key="1">
    <citation type="journal article" date="2023" name="Mol. Biol. Evol.">
        <title>Third-Generation Sequencing Reveals the Adaptive Role of the Epigenome in Three Deep-Sea Polychaetes.</title>
        <authorList>
            <person name="Perez M."/>
            <person name="Aroh O."/>
            <person name="Sun Y."/>
            <person name="Lan Y."/>
            <person name="Juniper S.K."/>
            <person name="Young C.R."/>
            <person name="Angers B."/>
            <person name="Qian P.Y."/>
        </authorList>
    </citation>
    <scope>NUCLEOTIDE SEQUENCE</scope>
    <source>
        <strain evidence="4">R07B-5</strain>
    </source>
</reference>
<proteinExistence type="predicted"/>
<gene>
    <name evidence="4" type="ORF">NP493_1093g00048</name>
</gene>
<dbReference type="Gene3D" id="3.50.30.30">
    <property type="match status" value="1"/>
</dbReference>